<protein>
    <recommendedName>
        <fullName evidence="1">Putative restriction endonuclease domain-containing protein</fullName>
    </recommendedName>
</protein>
<name>A0ABP8MDD3_9BACT</name>
<sequence length="159" mass="18073">MEAVVEHLSDYERGRGKPMPTLNHAFVQANILAELRTRYRKSYTCLSELNLTMPERPDAVPDIAVYPKLQIDFLHDVTSMTEMPLIVVEIVSPSQSNDEILAKFERYFKAGVKSCWLVLPSFQAISVYSAIGKYQFFTEDSTLFDSVTGIEIPLNTVFE</sequence>
<reference evidence="3" key="1">
    <citation type="journal article" date="2019" name="Int. J. Syst. Evol. Microbiol.">
        <title>The Global Catalogue of Microorganisms (GCM) 10K type strain sequencing project: providing services to taxonomists for standard genome sequencing and annotation.</title>
        <authorList>
            <consortium name="The Broad Institute Genomics Platform"/>
            <consortium name="The Broad Institute Genome Sequencing Center for Infectious Disease"/>
            <person name="Wu L."/>
            <person name="Ma J."/>
        </authorList>
    </citation>
    <scope>NUCLEOTIDE SEQUENCE [LARGE SCALE GENOMIC DNA]</scope>
    <source>
        <strain evidence="3">JCM 17927</strain>
    </source>
</reference>
<dbReference type="CDD" id="cd06260">
    <property type="entry name" value="DUF820-like"/>
    <property type="match status" value="1"/>
</dbReference>
<feature type="domain" description="Putative restriction endonuclease" evidence="1">
    <location>
        <begin position="18"/>
        <end position="135"/>
    </location>
</feature>
<dbReference type="SUPFAM" id="SSF52980">
    <property type="entry name" value="Restriction endonuclease-like"/>
    <property type="match status" value="1"/>
</dbReference>
<comment type="caution">
    <text evidence="2">The sequence shown here is derived from an EMBL/GenBank/DDBJ whole genome shotgun (WGS) entry which is preliminary data.</text>
</comment>
<dbReference type="InterPro" id="IPR012296">
    <property type="entry name" value="Nuclease_put_TT1808"/>
</dbReference>
<keyword evidence="3" id="KW-1185">Reference proteome</keyword>
<dbReference type="PANTHER" id="PTHR34107:SF4">
    <property type="entry name" value="SLL1222 PROTEIN"/>
    <property type="match status" value="1"/>
</dbReference>
<evidence type="ECO:0000313" key="2">
    <source>
        <dbReference type="EMBL" id="GAA4447006.1"/>
    </source>
</evidence>
<organism evidence="2 3">
    <name type="scientific">Nibrella saemangeumensis</name>
    <dbReference type="NCBI Taxonomy" id="1084526"/>
    <lineage>
        <taxon>Bacteria</taxon>
        <taxon>Pseudomonadati</taxon>
        <taxon>Bacteroidota</taxon>
        <taxon>Cytophagia</taxon>
        <taxon>Cytophagales</taxon>
        <taxon>Spirosomataceae</taxon>
        <taxon>Nibrella</taxon>
    </lineage>
</organism>
<proteinExistence type="predicted"/>
<dbReference type="Proteomes" id="UP001501175">
    <property type="component" value="Unassembled WGS sequence"/>
</dbReference>
<dbReference type="EMBL" id="BAABHD010000003">
    <property type="protein sequence ID" value="GAA4447006.1"/>
    <property type="molecule type" value="Genomic_DNA"/>
</dbReference>
<dbReference type="PANTHER" id="PTHR34107">
    <property type="entry name" value="SLL0198 PROTEIN-RELATED"/>
    <property type="match status" value="1"/>
</dbReference>
<dbReference type="Gene3D" id="3.90.1570.10">
    <property type="entry name" value="tt1808, chain A"/>
    <property type="match status" value="1"/>
</dbReference>
<evidence type="ECO:0000259" key="1">
    <source>
        <dbReference type="Pfam" id="PF05685"/>
    </source>
</evidence>
<gene>
    <name evidence="2" type="ORF">GCM10023189_02800</name>
</gene>
<dbReference type="InterPro" id="IPR008538">
    <property type="entry name" value="Uma2"/>
</dbReference>
<dbReference type="Pfam" id="PF05685">
    <property type="entry name" value="Uma2"/>
    <property type="match status" value="1"/>
</dbReference>
<evidence type="ECO:0000313" key="3">
    <source>
        <dbReference type="Proteomes" id="UP001501175"/>
    </source>
</evidence>
<dbReference type="InterPro" id="IPR011335">
    <property type="entry name" value="Restrct_endonuc-II-like"/>
</dbReference>
<accession>A0ABP8MDD3</accession>